<dbReference type="Pfam" id="PF00263">
    <property type="entry name" value="Secretin"/>
    <property type="match status" value="1"/>
</dbReference>
<feature type="domain" description="Type II/III secretion system secretin-like" evidence="7">
    <location>
        <begin position="509"/>
        <end position="672"/>
    </location>
</feature>
<dbReference type="PROSITE" id="PS51257">
    <property type="entry name" value="PROKAR_LIPOPROTEIN"/>
    <property type="match status" value="1"/>
</dbReference>
<dbReference type="PROSITE" id="PS00875">
    <property type="entry name" value="T2SP_D"/>
    <property type="match status" value="1"/>
</dbReference>
<dbReference type="InterPro" id="IPR038591">
    <property type="entry name" value="NolW-like_sf"/>
</dbReference>
<dbReference type="InterPro" id="IPR001775">
    <property type="entry name" value="GspD/PilQ"/>
</dbReference>
<dbReference type="PRINTS" id="PR00811">
    <property type="entry name" value="BCTERIALGSPD"/>
</dbReference>
<feature type="compositionally biased region" description="Low complexity" evidence="6">
    <location>
        <begin position="372"/>
        <end position="399"/>
    </location>
</feature>
<dbReference type="AlphaFoldDB" id="A0AAD4AMQ5"/>
<evidence type="ECO:0000256" key="6">
    <source>
        <dbReference type="SAM" id="MobiDB-lite"/>
    </source>
</evidence>
<feature type="region of interest" description="Disordered" evidence="6">
    <location>
        <begin position="372"/>
        <end position="404"/>
    </location>
</feature>
<keyword evidence="3" id="KW-0472">Membrane</keyword>
<evidence type="ECO:0000313" key="9">
    <source>
        <dbReference type="EMBL" id="KAF7775480.1"/>
    </source>
</evidence>
<keyword evidence="5" id="KW-0813">Transport</keyword>
<accession>A0AAD4AMQ5</accession>
<evidence type="ECO:0000256" key="4">
    <source>
        <dbReference type="RuleBase" id="RU004003"/>
    </source>
</evidence>
<organism evidence="9 10">
    <name type="scientific">Pseudoalteromonas citrea</name>
    <dbReference type="NCBI Taxonomy" id="43655"/>
    <lineage>
        <taxon>Bacteria</taxon>
        <taxon>Pseudomonadati</taxon>
        <taxon>Pseudomonadota</taxon>
        <taxon>Gammaproteobacteria</taxon>
        <taxon>Alteromonadales</taxon>
        <taxon>Pseudoalteromonadaceae</taxon>
        <taxon>Pseudoalteromonas</taxon>
    </lineage>
</organism>
<dbReference type="Proteomes" id="UP000016487">
    <property type="component" value="Unassembled WGS sequence"/>
</dbReference>
<comment type="similarity">
    <text evidence="4">Belongs to the bacterial secretin family.</text>
</comment>
<evidence type="ECO:0000256" key="1">
    <source>
        <dbReference type="ARBA" id="ARBA00004370"/>
    </source>
</evidence>
<dbReference type="PANTHER" id="PTHR30332:SF24">
    <property type="entry name" value="SECRETIN GSPD-RELATED"/>
    <property type="match status" value="1"/>
</dbReference>
<dbReference type="InterPro" id="IPR004845">
    <property type="entry name" value="T2SS_GspD_CS"/>
</dbReference>
<reference evidence="9" key="2">
    <citation type="submission" date="2015-03" db="EMBL/GenBank/DDBJ databases">
        <title>Genome sequence of Pseudoalteromonas citrea.</title>
        <authorList>
            <person name="Xie B.-B."/>
            <person name="Rong J.-C."/>
            <person name="Qin Q.-L."/>
            <person name="Zhang Y.-Z."/>
        </authorList>
    </citation>
    <scope>NUCLEOTIDE SEQUENCE</scope>
    <source>
        <strain evidence="9">DSM 8771</strain>
    </source>
</reference>
<dbReference type="InterPro" id="IPR005644">
    <property type="entry name" value="NolW-like"/>
</dbReference>
<name>A0AAD4AMQ5_9GAMM</name>
<proteinExistence type="inferred from homology"/>
<dbReference type="GO" id="GO:0015627">
    <property type="term" value="C:type II protein secretion system complex"/>
    <property type="evidence" value="ECO:0007669"/>
    <property type="project" value="TreeGrafter"/>
</dbReference>
<evidence type="ECO:0000256" key="2">
    <source>
        <dbReference type="ARBA" id="ARBA00022729"/>
    </source>
</evidence>
<comment type="subcellular location">
    <subcellularLocation>
        <location evidence="5">Cell outer membrane</location>
    </subcellularLocation>
    <subcellularLocation>
        <location evidence="1">Membrane</location>
    </subcellularLocation>
</comment>
<gene>
    <name evidence="9" type="primary">gspD</name>
    <name evidence="9" type="ORF">PCIT_a1682</name>
</gene>
<dbReference type="PRINTS" id="PR01032">
    <property type="entry name" value="PHAGEIV"/>
</dbReference>
<evidence type="ECO:0000313" key="10">
    <source>
        <dbReference type="Proteomes" id="UP000016487"/>
    </source>
</evidence>
<dbReference type="PANTHER" id="PTHR30332">
    <property type="entry name" value="PROBABLE GENERAL SECRETION PATHWAY PROTEIN D"/>
    <property type="match status" value="1"/>
</dbReference>
<feature type="domain" description="NolW-like" evidence="8">
    <location>
        <begin position="346"/>
        <end position="450"/>
    </location>
</feature>
<evidence type="ECO:0000256" key="5">
    <source>
        <dbReference type="RuleBase" id="RU004004"/>
    </source>
</evidence>
<evidence type="ECO:0000259" key="8">
    <source>
        <dbReference type="Pfam" id="PF03958"/>
    </source>
</evidence>
<sequence>MKQLSKFIPFITMLLVLSGCKTLVNPSAVTEAQQVNLERSFLEQEKEQSNEADTFNAEVNAEPRSFERLNRLSDAKDNIKLEIDLSSQFNAADKFQVSVNALPLNDFIHYVLGELLDVSYLIEPRVKAKSTPVTLKLKDAVDAKQLFQLVQEVLAQNSVDITLNEGVFYVYPFEKSGSKSERAFGFGRTEASVPNVSSEIIQLVPIKYGVTTGLRNAVSGLVDASIAIDITQSMMTIIGKREQILRALDLLALIDSPMLSNKSIALMSFTYIDSQTFVEKVSELLTNEGIPVVSGPRSSTSLQFVPIEHLGKVVVFATADEIIDRVEYWAAQLDKPATGSEQRFYIYHPKYARATDLGQSLIPLLGGSANTSSSRNAGNTNSANSGQNNGSSQSSSGSNKGAEQGSIAIEGDGIKLVVDQRANALIFYSTGQYYQELQPILKQLDVMPKQVMMEVVIAEVKLTGNFAKGVQYALEKGTSGSSSGSFNAETGFNYSIVGMSGTIKVNLNQSNGLINVLSRPTLLVRDGVSANISVGDDIPTVGSTTSDPLDNNGRETTTIQYRKTGVDLKVTPTINARGTVIMTIEQSISTVNKEAGGASNTPAIFERSLNTEVVAGNGQTVLLGGLISENNSQGASSIPLLGALPIVGHLFRSDESSTDKTELVVLVTPKIIHSQQDWLKVEQSFKRGLENLTF</sequence>
<protein>
    <submittedName>
        <fullName evidence="9">General secretion pathway protein D</fullName>
    </submittedName>
</protein>
<comment type="caution">
    <text evidence="9">The sequence shown here is derived from an EMBL/GenBank/DDBJ whole genome shotgun (WGS) entry which is preliminary data.</text>
</comment>
<dbReference type="RefSeq" id="WP_010361437.1">
    <property type="nucleotide sequence ID" value="NZ_AHBZ03000012.1"/>
</dbReference>
<keyword evidence="2" id="KW-0732">Signal</keyword>
<evidence type="ECO:0000256" key="3">
    <source>
        <dbReference type="ARBA" id="ARBA00023136"/>
    </source>
</evidence>
<dbReference type="InterPro" id="IPR004846">
    <property type="entry name" value="T2SS/T3SS_dom"/>
</dbReference>
<dbReference type="Gene3D" id="3.30.1370.120">
    <property type="match status" value="2"/>
</dbReference>
<dbReference type="Pfam" id="PF03958">
    <property type="entry name" value="Secretin_N"/>
    <property type="match status" value="1"/>
</dbReference>
<dbReference type="GO" id="GO:0009306">
    <property type="term" value="P:protein secretion"/>
    <property type="evidence" value="ECO:0007669"/>
    <property type="project" value="InterPro"/>
</dbReference>
<reference evidence="9" key="1">
    <citation type="journal article" date="2012" name="J. Bacteriol.">
        <title>Genome sequences of type strains of seven species of the marine bacterium Pseudoalteromonas.</title>
        <authorList>
            <person name="Xie B.B."/>
            <person name="Shu Y.L."/>
            <person name="Qin Q.L."/>
            <person name="Rong J.C."/>
            <person name="Zhang X.Y."/>
            <person name="Chen X.L."/>
            <person name="Shi M."/>
            <person name="He H.L."/>
            <person name="Zhou B.C."/>
            <person name="Zhang Y.Z."/>
        </authorList>
    </citation>
    <scope>NUCLEOTIDE SEQUENCE</scope>
    <source>
        <strain evidence="9">DSM 8771</strain>
    </source>
</reference>
<dbReference type="GO" id="GO:0009279">
    <property type="term" value="C:cell outer membrane"/>
    <property type="evidence" value="ECO:0007669"/>
    <property type="project" value="UniProtKB-SubCell"/>
</dbReference>
<dbReference type="InterPro" id="IPR050810">
    <property type="entry name" value="Bact_Secretion_Sys_Channel"/>
</dbReference>
<dbReference type="EMBL" id="AHBZ03000012">
    <property type="protein sequence ID" value="KAF7775480.1"/>
    <property type="molecule type" value="Genomic_DNA"/>
</dbReference>
<evidence type="ECO:0000259" key="7">
    <source>
        <dbReference type="Pfam" id="PF00263"/>
    </source>
</evidence>